<feature type="transmembrane region" description="Helical" evidence="7">
    <location>
        <begin position="225"/>
        <end position="247"/>
    </location>
</feature>
<dbReference type="InterPro" id="IPR001851">
    <property type="entry name" value="ABC_transp_permease"/>
</dbReference>
<feature type="transmembrane region" description="Helical" evidence="7">
    <location>
        <begin position="39"/>
        <end position="57"/>
    </location>
</feature>
<feature type="transmembrane region" description="Helical" evidence="7">
    <location>
        <begin position="283"/>
        <end position="300"/>
    </location>
</feature>
<organism evidence="8 9">
    <name type="scientific">Kocuria coralli</name>
    <dbReference type="NCBI Taxonomy" id="1461025"/>
    <lineage>
        <taxon>Bacteria</taxon>
        <taxon>Bacillati</taxon>
        <taxon>Actinomycetota</taxon>
        <taxon>Actinomycetes</taxon>
        <taxon>Micrococcales</taxon>
        <taxon>Micrococcaceae</taxon>
        <taxon>Kocuria</taxon>
    </lineage>
</organism>
<evidence type="ECO:0000256" key="2">
    <source>
        <dbReference type="ARBA" id="ARBA00022475"/>
    </source>
</evidence>
<dbReference type="GO" id="GO:0022857">
    <property type="term" value="F:transmembrane transporter activity"/>
    <property type="evidence" value="ECO:0007669"/>
    <property type="project" value="InterPro"/>
</dbReference>
<dbReference type="PANTHER" id="PTHR43370">
    <property type="entry name" value="SUGAR ABC TRANSPORTER INTEGRAL MEMBRANE PROTEIN-RELATED"/>
    <property type="match status" value="1"/>
</dbReference>
<gene>
    <name evidence="8" type="ORF">FCK90_05680</name>
</gene>
<evidence type="ECO:0000313" key="9">
    <source>
        <dbReference type="Proteomes" id="UP000325957"/>
    </source>
</evidence>
<feature type="transmembrane region" description="Helical" evidence="7">
    <location>
        <begin position="137"/>
        <end position="156"/>
    </location>
</feature>
<dbReference type="Pfam" id="PF02653">
    <property type="entry name" value="BPD_transp_2"/>
    <property type="match status" value="1"/>
</dbReference>
<evidence type="ECO:0000256" key="3">
    <source>
        <dbReference type="ARBA" id="ARBA00022692"/>
    </source>
</evidence>
<feature type="transmembrane region" description="Helical" evidence="7">
    <location>
        <begin position="409"/>
        <end position="428"/>
    </location>
</feature>
<dbReference type="RefSeq" id="WP_158033329.1">
    <property type="nucleotide sequence ID" value="NZ_ML708614.1"/>
</dbReference>
<feature type="transmembrane region" description="Helical" evidence="7">
    <location>
        <begin position="362"/>
        <end position="388"/>
    </location>
</feature>
<dbReference type="OrthoDB" id="9792579at2"/>
<evidence type="ECO:0000256" key="5">
    <source>
        <dbReference type="ARBA" id="ARBA00023136"/>
    </source>
</evidence>
<proteinExistence type="predicted"/>
<keyword evidence="5 7" id="KW-0472">Membrane</keyword>
<protein>
    <submittedName>
        <fullName evidence="8">ABC transporter permease</fullName>
    </submittedName>
</protein>
<feature type="transmembrane region" description="Helical" evidence="7">
    <location>
        <begin position="77"/>
        <end position="101"/>
    </location>
</feature>
<keyword evidence="4 7" id="KW-1133">Transmembrane helix</keyword>
<comment type="caution">
    <text evidence="8">The sequence shown here is derived from an EMBL/GenBank/DDBJ whole genome shotgun (WGS) entry which is preliminary data.</text>
</comment>
<sequence>MSTATQTPAPGHGTQGEAHEGAEHVDPAALPASARRAPLGFGVLALVSLIVFAFNGPDQSVTFRISGDGDLFQVPNVVVPGLVTGWVITIALAALTVFAFLRVRSGRLTPTWSVVLYGALFVAGFLVWVVGSANNPSVSLTGLLAGGVALAVPLVFGSLSGLMCERSGVVNIAIEGQLLFGAFSAAIAGSVSGSAWVGLLAAMIGAALVSLVLAVFSITYRVNQMIVGVVLNVLVSGLTGFLFATLLESDAGRFNSPPRLPSFAIPVLSELPLVGRILFDQSIVGYFMWLAIPIVWFAVYRTRWGLRTRAIGEHPKAADTLGINVNRMRFVNVLLGGLIAGIGGSFYTLVSVTSFTRDMTSGAGYIALAALIFGRWNPIGAFLAALLFGVASNLQSVLSFLGTSMPSQFLAMLPYVITILAVAGLVGASRGPASAGQPYVKE</sequence>
<dbReference type="AlphaFoldDB" id="A0A5J5KZ21"/>
<evidence type="ECO:0000256" key="1">
    <source>
        <dbReference type="ARBA" id="ARBA00004651"/>
    </source>
</evidence>
<accession>A0A5J5KZ21</accession>
<evidence type="ECO:0000256" key="7">
    <source>
        <dbReference type="SAM" id="Phobius"/>
    </source>
</evidence>
<evidence type="ECO:0000313" key="8">
    <source>
        <dbReference type="EMBL" id="KAA9394658.1"/>
    </source>
</evidence>
<keyword evidence="3 7" id="KW-0812">Transmembrane</keyword>
<reference evidence="8 9" key="1">
    <citation type="submission" date="2019-05" db="EMBL/GenBank/DDBJ databases">
        <title>Kocuria coralli sp. nov., a novel actinobacterium isolated from coral reef seawater.</title>
        <authorList>
            <person name="Li J."/>
        </authorList>
    </citation>
    <scope>NUCLEOTIDE SEQUENCE [LARGE SCALE GENOMIC DNA]</scope>
    <source>
        <strain evidence="8 9">SCSIO 13007</strain>
    </source>
</reference>
<evidence type="ECO:0000256" key="6">
    <source>
        <dbReference type="SAM" id="MobiDB-lite"/>
    </source>
</evidence>
<dbReference type="Proteomes" id="UP000325957">
    <property type="component" value="Unassembled WGS sequence"/>
</dbReference>
<dbReference type="EMBL" id="SZWF01000005">
    <property type="protein sequence ID" value="KAA9394658.1"/>
    <property type="molecule type" value="Genomic_DNA"/>
</dbReference>
<feature type="transmembrane region" description="Helical" evidence="7">
    <location>
        <begin position="168"/>
        <end position="189"/>
    </location>
</feature>
<keyword evidence="9" id="KW-1185">Reference proteome</keyword>
<feature type="transmembrane region" description="Helical" evidence="7">
    <location>
        <begin position="113"/>
        <end position="131"/>
    </location>
</feature>
<dbReference type="PANTHER" id="PTHR43370:SF1">
    <property type="entry name" value="GUANOSINE ABC TRANSPORTER PERMEASE PROTEIN NUPQ"/>
    <property type="match status" value="1"/>
</dbReference>
<name>A0A5J5KZ21_9MICC</name>
<feature type="transmembrane region" description="Helical" evidence="7">
    <location>
        <begin position="195"/>
        <end position="218"/>
    </location>
</feature>
<dbReference type="GO" id="GO:0005886">
    <property type="term" value="C:plasma membrane"/>
    <property type="evidence" value="ECO:0007669"/>
    <property type="project" value="UniProtKB-SubCell"/>
</dbReference>
<keyword evidence="2" id="KW-1003">Cell membrane</keyword>
<evidence type="ECO:0000256" key="4">
    <source>
        <dbReference type="ARBA" id="ARBA00022989"/>
    </source>
</evidence>
<feature type="transmembrane region" description="Helical" evidence="7">
    <location>
        <begin position="330"/>
        <end position="350"/>
    </location>
</feature>
<dbReference type="CDD" id="cd06580">
    <property type="entry name" value="TM_PBP1_transp_TpRbsC_like"/>
    <property type="match status" value="1"/>
</dbReference>
<comment type="subcellular location">
    <subcellularLocation>
        <location evidence="1">Cell membrane</location>
        <topology evidence="1">Multi-pass membrane protein</topology>
    </subcellularLocation>
</comment>
<feature type="region of interest" description="Disordered" evidence="6">
    <location>
        <begin position="1"/>
        <end position="23"/>
    </location>
</feature>